<dbReference type="Pfam" id="PF16819">
    <property type="entry name" value="DUF5074"/>
    <property type="match status" value="1"/>
</dbReference>
<dbReference type="InterPro" id="IPR015943">
    <property type="entry name" value="WD40/YVTN_repeat-like_dom_sf"/>
</dbReference>
<sequence>MKKIDLLLGWLFSAAFLFTLTSCESDDEPVVVEVPEQTEGVFVLNRGNFKENNASISYFDTESKTVVSDLFSTLNGRKLGDSAQELLVYGGKMYTTVYGSYQIEVMDKKGKSLKTITSKNTDDSYHQPRCMASGNGKVYVTFYDGYVGIVDTTSLEVTKIAPVGLNPEQLTLVNNKIYVAVSEGMATTPGTKVAVLDATTLAEITKIDVLMNPTEILSDSQGDVYVISMGDYGNTLNNTLQRIDKQTQKSTVLMEATTMTMKNDTLYAINALWGKPVTDYIKYDCKNESVITTNFLKDAITYPVGANPSCLAVDPVTGNIYIGVSDFKTNSDMHIFSPEGKLLHKFEVGLEPKSIAFISNK</sequence>
<dbReference type="PROSITE" id="PS51257">
    <property type="entry name" value="PROKAR_LIPOPROTEIN"/>
    <property type="match status" value="1"/>
</dbReference>
<accession>A0A644VFI7</accession>
<evidence type="ECO:0000313" key="1">
    <source>
        <dbReference type="EMBL" id="MPL90149.1"/>
    </source>
</evidence>
<reference evidence="1" key="1">
    <citation type="submission" date="2019-08" db="EMBL/GenBank/DDBJ databases">
        <authorList>
            <person name="Kucharzyk K."/>
            <person name="Murdoch R.W."/>
            <person name="Higgins S."/>
            <person name="Loffler F."/>
        </authorList>
    </citation>
    <scope>NUCLEOTIDE SEQUENCE</scope>
</reference>
<dbReference type="PANTHER" id="PTHR47197">
    <property type="entry name" value="PROTEIN NIRF"/>
    <property type="match status" value="1"/>
</dbReference>
<proteinExistence type="predicted"/>
<dbReference type="PANTHER" id="PTHR47197:SF3">
    <property type="entry name" value="DIHYDRO-HEME D1 DEHYDROGENASE"/>
    <property type="match status" value="1"/>
</dbReference>
<organism evidence="1">
    <name type="scientific">bioreactor metagenome</name>
    <dbReference type="NCBI Taxonomy" id="1076179"/>
    <lineage>
        <taxon>unclassified sequences</taxon>
        <taxon>metagenomes</taxon>
        <taxon>ecological metagenomes</taxon>
    </lineage>
</organism>
<dbReference type="AlphaFoldDB" id="A0A644VFI7"/>
<gene>
    <name evidence="1" type="ORF">SDC9_36194</name>
</gene>
<comment type="caution">
    <text evidence="1">The sequence shown here is derived from an EMBL/GenBank/DDBJ whole genome shotgun (WGS) entry which is preliminary data.</text>
</comment>
<protein>
    <submittedName>
        <fullName evidence="1">Uncharacterized protein</fullName>
    </submittedName>
</protein>
<dbReference type="EMBL" id="VSSQ01000296">
    <property type="protein sequence ID" value="MPL90149.1"/>
    <property type="molecule type" value="Genomic_DNA"/>
</dbReference>
<dbReference type="SUPFAM" id="SSF63829">
    <property type="entry name" value="Calcium-dependent phosphotriesterase"/>
    <property type="match status" value="1"/>
</dbReference>
<dbReference type="InterPro" id="IPR051200">
    <property type="entry name" value="Host-pathogen_enzymatic-act"/>
</dbReference>
<dbReference type="Gene3D" id="2.130.10.10">
    <property type="entry name" value="YVTN repeat-like/Quinoprotein amine dehydrogenase"/>
    <property type="match status" value="1"/>
</dbReference>
<dbReference type="InterPro" id="IPR031815">
    <property type="entry name" value="DUF5074"/>
</dbReference>
<name>A0A644VFI7_9ZZZZ</name>